<dbReference type="InterPro" id="IPR010432">
    <property type="entry name" value="RDD"/>
</dbReference>
<dbReference type="Pfam" id="PF06271">
    <property type="entry name" value="RDD"/>
    <property type="match status" value="1"/>
</dbReference>
<comment type="subcellular location">
    <subcellularLocation>
        <location evidence="1">Membrane</location>
        <topology evidence="1">Multi-pass membrane protein</topology>
    </subcellularLocation>
</comment>
<protein>
    <submittedName>
        <fullName evidence="7">RDD family protein</fullName>
    </submittedName>
</protein>
<name>A0ABT4XQG8_9RHOB</name>
<proteinExistence type="predicted"/>
<organism evidence="7 8">
    <name type="scientific">Thalassococcus lentus</name>
    <dbReference type="NCBI Taxonomy" id="1210524"/>
    <lineage>
        <taxon>Bacteria</taxon>
        <taxon>Pseudomonadati</taxon>
        <taxon>Pseudomonadota</taxon>
        <taxon>Alphaproteobacteria</taxon>
        <taxon>Rhodobacterales</taxon>
        <taxon>Roseobacteraceae</taxon>
        <taxon>Thalassococcus</taxon>
    </lineage>
</organism>
<evidence type="ECO:0000256" key="2">
    <source>
        <dbReference type="ARBA" id="ARBA00022692"/>
    </source>
</evidence>
<accession>A0ABT4XQG8</accession>
<feature type="domain" description="RDD" evidence="6">
    <location>
        <begin position="24"/>
        <end position="139"/>
    </location>
</feature>
<evidence type="ECO:0000313" key="8">
    <source>
        <dbReference type="Proteomes" id="UP001210720"/>
    </source>
</evidence>
<dbReference type="EMBL" id="JAQIOY010000002">
    <property type="protein sequence ID" value="MDA7424199.1"/>
    <property type="molecule type" value="Genomic_DNA"/>
</dbReference>
<keyword evidence="3 5" id="KW-1133">Transmembrane helix</keyword>
<reference evidence="7 8" key="1">
    <citation type="submission" date="2023-01" db="EMBL/GenBank/DDBJ databases">
        <title>Thalassococcus onchidii sp. nov., isolated from a marine invertebrate from the South China Sea.</title>
        <authorList>
            <person name="Xu S."/>
            <person name="Liu Z."/>
            <person name="Xu Y."/>
        </authorList>
    </citation>
    <scope>NUCLEOTIDE SEQUENCE [LARGE SCALE GENOMIC DNA]</scope>
    <source>
        <strain evidence="7 8">KCTC 32084</strain>
    </source>
</reference>
<feature type="transmembrane region" description="Helical" evidence="5">
    <location>
        <begin position="106"/>
        <end position="127"/>
    </location>
</feature>
<evidence type="ECO:0000256" key="4">
    <source>
        <dbReference type="ARBA" id="ARBA00023136"/>
    </source>
</evidence>
<keyword evidence="4 5" id="KW-0472">Membrane</keyword>
<evidence type="ECO:0000256" key="3">
    <source>
        <dbReference type="ARBA" id="ARBA00022989"/>
    </source>
</evidence>
<dbReference type="Proteomes" id="UP001210720">
    <property type="component" value="Unassembled WGS sequence"/>
</dbReference>
<gene>
    <name evidence="7" type="ORF">PFY00_05640</name>
</gene>
<evidence type="ECO:0000259" key="6">
    <source>
        <dbReference type="Pfam" id="PF06271"/>
    </source>
</evidence>
<keyword evidence="8" id="KW-1185">Reference proteome</keyword>
<feature type="transmembrane region" description="Helical" evidence="5">
    <location>
        <begin position="34"/>
        <end position="59"/>
    </location>
</feature>
<sequence>MYRDPISHLPDPIRQAEFYEGVTLKRGVAWIFDFIITALLVVPVLVFTAFLGVFFLPLLFFIVGFFYRVFTITHGSATLGMRMMAIEFRDMHGQRLDRQQAFMHTLGYTFTIMTFLLQLVSIGFMFTSERGQGLTDMALGTVALNKRA</sequence>
<comment type="caution">
    <text evidence="7">The sequence shown here is derived from an EMBL/GenBank/DDBJ whole genome shotgun (WGS) entry which is preliminary data.</text>
</comment>
<evidence type="ECO:0000313" key="7">
    <source>
        <dbReference type="EMBL" id="MDA7424199.1"/>
    </source>
</evidence>
<evidence type="ECO:0000256" key="5">
    <source>
        <dbReference type="SAM" id="Phobius"/>
    </source>
</evidence>
<keyword evidence="2 5" id="KW-0812">Transmembrane</keyword>
<dbReference type="RefSeq" id="WP_271431561.1">
    <property type="nucleotide sequence ID" value="NZ_JAQIOY010000002.1"/>
</dbReference>
<evidence type="ECO:0000256" key="1">
    <source>
        <dbReference type="ARBA" id="ARBA00004141"/>
    </source>
</evidence>